<dbReference type="AlphaFoldDB" id="A0A2W5QKR8"/>
<comment type="caution">
    <text evidence="1">The sequence shown here is derived from an EMBL/GenBank/DDBJ whole genome shotgun (WGS) entry which is preliminary data.</text>
</comment>
<name>A0A2W5QKR8_VARPD</name>
<dbReference type="InterPro" id="IPR021341">
    <property type="entry name" value="DUF2958"/>
</dbReference>
<evidence type="ECO:0000313" key="2">
    <source>
        <dbReference type="Proteomes" id="UP000249135"/>
    </source>
</evidence>
<organism evidence="1 2">
    <name type="scientific">Variovorax paradoxus</name>
    <dbReference type="NCBI Taxonomy" id="34073"/>
    <lineage>
        <taxon>Bacteria</taxon>
        <taxon>Pseudomonadati</taxon>
        <taxon>Pseudomonadota</taxon>
        <taxon>Betaproteobacteria</taxon>
        <taxon>Burkholderiales</taxon>
        <taxon>Comamonadaceae</taxon>
        <taxon>Variovorax</taxon>
    </lineage>
</organism>
<dbReference type="Proteomes" id="UP000249135">
    <property type="component" value="Unassembled WGS sequence"/>
</dbReference>
<accession>A0A2W5QKR8</accession>
<protein>
    <submittedName>
        <fullName evidence="1">Uncharacterized protein</fullName>
    </submittedName>
</protein>
<dbReference type="Pfam" id="PF11171">
    <property type="entry name" value="DUF2958"/>
    <property type="match status" value="1"/>
</dbReference>
<dbReference type="EMBL" id="QFPP01000008">
    <property type="protein sequence ID" value="PZQ77858.1"/>
    <property type="molecule type" value="Genomic_DNA"/>
</dbReference>
<gene>
    <name evidence="1" type="ORF">DI563_02135</name>
</gene>
<evidence type="ECO:0000313" key="1">
    <source>
        <dbReference type="EMBL" id="PZQ77858.1"/>
    </source>
</evidence>
<sequence>MGFFCLDELAEIRGHLRLPIEQDTGFRATQTVSAYAAVARAAGRIQA</sequence>
<reference evidence="1 2" key="1">
    <citation type="submission" date="2017-08" db="EMBL/GenBank/DDBJ databases">
        <title>Infants hospitalized years apart are colonized by the same room-sourced microbial strains.</title>
        <authorList>
            <person name="Brooks B."/>
            <person name="Olm M.R."/>
            <person name="Firek B.A."/>
            <person name="Baker R."/>
            <person name="Thomas B.C."/>
            <person name="Morowitz M.J."/>
            <person name="Banfield J.F."/>
        </authorList>
    </citation>
    <scope>NUCLEOTIDE SEQUENCE [LARGE SCALE GENOMIC DNA]</scope>
    <source>
        <strain evidence="1">S2_005_003_R2_41</strain>
    </source>
</reference>
<proteinExistence type="predicted"/>